<keyword evidence="2" id="KW-1185">Reference proteome</keyword>
<name>A0ABN9TK77_9DINO</name>
<accession>A0ABN9TK77</accession>
<dbReference type="EMBL" id="CAUYUJ010014819">
    <property type="protein sequence ID" value="CAK0846374.1"/>
    <property type="molecule type" value="Genomic_DNA"/>
</dbReference>
<organism evidence="1 2">
    <name type="scientific">Prorocentrum cordatum</name>
    <dbReference type="NCBI Taxonomy" id="2364126"/>
    <lineage>
        <taxon>Eukaryota</taxon>
        <taxon>Sar</taxon>
        <taxon>Alveolata</taxon>
        <taxon>Dinophyceae</taxon>
        <taxon>Prorocentrales</taxon>
        <taxon>Prorocentraceae</taxon>
        <taxon>Prorocentrum</taxon>
    </lineage>
</organism>
<sequence>MEPSGPWLQMVGLPLRVALEPPPGGLHHEPWSATDVTHGALAASSPFQRAGHARHVSYGKCFGRPLPAGTGVGCRVVCDGTSPCFHAARRAAVVDCAHPMYK</sequence>
<proteinExistence type="predicted"/>
<evidence type="ECO:0000313" key="2">
    <source>
        <dbReference type="Proteomes" id="UP001189429"/>
    </source>
</evidence>
<comment type="caution">
    <text evidence="1">The sequence shown here is derived from an EMBL/GenBank/DDBJ whole genome shotgun (WGS) entry which is preliminary data.</text>
</comment>
<dbReference type="Proteomes" id="UP001189429">
    <property type="component" value="Unassembled WGS sequence"/>
</dbReference>
<evidence type="ECO:0000313" key="1">
    <source>
        <dbReference type="EMBL" id="CAK0846374.1"/>
    </source>
</evidence>
<protein>
    <submittedName>
        <fullName evidence="1">Uncharacterized protein</fullName>
    </submittedName>
</protein>
<gene>
    <name evidence="1" type="ORF">PCOR1329_LOCUS39905</name>
</gene>
<reference evidence="1" key="1">
    <citation type="submission" date="2023-10" db="EMBL/GenBank/DDBJ databases">
        <authorList>
            <person name="Chen Y."/>
            <person name="Shah S."/>
            <person name="Dougan E. K."/>
            <person name="Thang M."/>
            <person name="Chan C."/>
        </authorList>
    </citation>
    <scope>NUCLEOTIDE SEQUENCE [LARGE SCALE GENOMIC DNA]</scope>
</reference>